<accession>A0A448XGV3</accession>
<dbReference type="Proteomes" id="UP000784294">
    <property type="component" value="Unassembled WGS sequence"/>
</dbReference>
<keyword evidence="4" id="KW-1185">Reference proteome</keyword>
<gene>
    <name evidence="3" type="ORF">PXEA_LOCUS29919</name>
</gene>
<keyword evidence="2" id="KW-0732">Signal</keyword>
<reference evidence="3" key="1">
    <citation type="submission" date="2018-11" db="EMBL/GenBank/DDBJ databases">
        <authorList>
            <consortium name="Pathogen Informatics"/>
        </authorList>
    </citation>
    <scope>NUCLEOTIDE SEQUENCE</scope>
</reference>
<proteinExistence type="predicted"/>
<feature type="coiled-coil region" evidence="1">
    <location>
        <begin position="65"/>
        <end position="92"/>
    </location>
</feature>
<evidence type="ECO:0000313" key="4">
    <source>
        <dbReference type="Proteomes" id="UP000784294"/>
    </source>
</evidence>
<name>A0A448XGV3_9PLAT</name>
<dbReference type="AlphaFoldDB" id="A0A448XGV3"/>
<dbReference type="EMBL" id="CAAALY010252325">
    <property type="protein sequence ID" value="VEL36479.1"/>
    <property type="molecule type" value="Genomic_DNA"/>
</dbReference>
<comment type="caution">
    <text evidence="3">The sequence shown here is derived from an EMBL/GenBank/DDBJ whole genome shotgun (WGS) entry which is preliminary data.</text>
</comment>
<feature type="chain" id="PRO_5019095280" evidence="2">
    <location>
        <begin position="17"/>
        <end position="140"/>
    </location>
</feature>
<evidence type="ECO:0000256" key="2">
    <source>
        <dbReference type="SAM" id="SignalP"/>
    </source>
</evidence>
<evidence type="ECO:0000313" key="3">
    <source>
        <dbReference type="EMBL" id="VEL36479.1"/>
    </source>
</evidence>
<sequence>MVRLPLALLTFVHSSGVFYKLYEQEFTPTQAEIENVSEASANSHGISASLMRTAIINSRQHEAFLYKLYLDLKEIEAKAQQLNQKYQEVMSRLHETMVPRMARITGDADYDAGETYGMYHVNGPTLEMMMHTIDSGQDYQ</sequence>
<evidence type="ECO:0000256" key="1">
    <source>
        <dbReference type="SAM" id="Coils"/>
    </source>
</evidence>
<organism evidence="3 4">
    <name type="scientific">Protopolystoma xenopodis</name>
    <dbReference type="NCBI Taxonomy" id="117903"/>
    <lineage>
        <taxon>Eukaryota</taxon>
        <taxon>Metazoa</taxon>
        <taxon>Spiralia</taxon>
        <taxon>Lophotrochozoa</taxon>
        <taxon>Platyhelminthes</taxon>
        <taxon>Monogenea</taxon>
        <taxon>Polyopisthocotylea</taxon>
        <taxon>Polystomatidea</taxon>
        <taxon>Polystomatidae</taxon>
        <taxon>Protopolystoma</taxon>
    </lineage>
</organism>
<protein>
    <submittedName>
        <fullName evidence="3">Uncharacterized protein</fullName>
    </submittedName>
</protein>
<keyword evidence="1" id="KW-0175">Coiled coil</keyword>
<feature type="signal peptide" evidence="2">
    <location>
        <begin position="1"/>
        <end position="16"/>
    </location>
</feature>